<gene>
    <name evidence="2" type="ORF">B0T25DRAFT_520469</name>
</gene>
<sequence length="290" mass="32563">MTNTGWEDLVPGHIPLQEVAKELENDGIPHPHLDKLAVHHVQMIRRKWEAKQQLEAEKNPKTEPKQRVDQKAGNVTHPENTAGKTAQRNLTENRTEKEETALATALERSRITPKHGQSRNQTPALEETDRLWKQYHEAIRERLDDEAKEARHEQASRKPEAKVDSKALSDGAPSLVAQLKPILKKAKCDDSATRARSVDITGKSVKFSDPVTTPRSTSDKHLQQYPGLSRTLSMAHLQHSWETVLPAIGLIERTPQPRAGPVPAKQANSRQLHRTQPPPRATADQELRAV</sequence>
<reference evidence="2" key="2">
    <citation type="submission" date="2023-06" db="EMBL/GenBank/DDBJ databases">
        <authorList>
            <consortium name="Lawrence Berkeley National Laboratory"/>
            <person name="Haridas S."/>
            <person name="Hensen N."/>
            <person name="Bonometti L."/>
            <person name="Westerberg I."/>
            <person name="Brannstrom I.O."/>
            <person name="Guillou S."/>
            <person name="Cros-Aarteil S."/>
            <person name="Calhoun S."/>
            <person name="Kuo A."/>
            <person name="Mondo S."/>
            <person name="Pangilinan J."/>
            <person name="Riley R."/>
            <person name="Labutti K."/>
            <person name="Andreopoulos B."/>
            <person name="Lipzen A."/>
            <person name="Chen C."/>
            <person name="Yanf M."/>
            <person name="Daum C."/>
            <person name="Ng V."/>
            <person name="Clum A."/>
            <person name="Steindorff A."/>
            <person name="Ohm R."/>
            <person name="Martin F."/>
            <person name="Silar P."/>
            <person name="Natvig D."/>
            <person name="Lalanne C."/>
            <person name="Gautier V."/>
            <person name="Ament-Velasquez S.L."/>
            <person name="Kruys A."/>
            <person name="Hutchinson M.I."/>
            <person name="Powell A.J."/>
            <person name="Barry K."/>
            <person name="Miller A.N."/>
            <person name="Grigoriev I.V."/>
            <person name="Debuchy R."/>
            <person name="Gladieux P."/>
            <person name="Thoren M.H."/>
            <person name="Johannesson H."/>
        </authorList>
    </citation>
    <scope>NUCLEOTIDE SEQUENCE</scope>
    <source>
        <strain evidence="2">CBS 955.72</strain>
    </source>
</reference>
<keyword evidence="3" id="KW-1185">Reference proteome</keyword>
<dbReference type="Proteomes" id="UP001275084">
    <property type="component" value="Unassembled WGS sequence"/>
</dbReference>
<feature type="compositionally biased region" description="Basic and acidic residues" evidence="1">
    <location>
        <begin position="143"/>
        <end position="167"/>
    </location>
</feature>
<evidence type="ECO:0000313" key="3">
    <source>
        <dbReference type="Proteomes" id="UP001275084"/>
    </source>
</evidence>
<reference evidence="2" key="1">
    <citation type="journal article" date="2023" name="Mol. Phylogenet. Evol.">
        <title>Genome-scale phylogeny and comparative genomics of the fungal order Sordariales.</title>
        <authorList>
            <person name="Hensen N."/>
            <person name="Bonometti L."/>
            <person name="Westerberg I."/>
            <person name="Brannstrom I.O."/>
            <person name="Guillou S."/>
            <person name="Cros-Aarteil S."/>
            <person name="Calhoun S."/>
            <person name="Haridas S."/>
            <person name="Kuo A."/>
            <person name="Mondo S."/>
            <person name="Pangilinan J."/>
            <person name="Riley R."/>
            <person name="LaButti K."/>
            <person name="Andreopoulos B."/>
            <person name="Lipzen A."/>
            <person name="Chen C."/>
            <person name="Yan M."/>
            <person name="Daum C."/>
            <person name="Ng V."/>
            <person name="Clum A."/>
            <person name="Steindorff A."/>
            <person name="Ohm R.A."/>
            <person name="Martin F."/>
            <person name="Silar P."/>
            <person name="Natvig D.O."/>
            <person name="Lalanne C."/>
            <person name="Gautier V."/>
            <person name="Ament-Velasquez S.L."/>
            <person name="Kruys A."/>
            <person name="Hutchinson M.I."/>
            <person name="Powell A.J."/>
            <person name="Barry K."/>
            <person name="Miller A.N."/>
            <person name="Grigoriev I.V."/>
            <person name="Debuchy R."/>
            <person name="Gladieux P."/>
            <person name="Hiltunen Thoren M."/>
            <person name="Johannesson H."/>
        </authorList>
    </citation>
    <scope>NUCLEOTIDE SEQUENCE</scope>
    <source>
        <strain evidence="2">CBS 955.72</strain>
    </source>
</reference>
<feature type="region of interest" description="Disordered" evidence="1">
    <location>
        <begin position="143"/>
        <end position="169"/>
    </location>
</feature>
<name>A0AAJ0MAA7_9PEZI</name>
<feature type="region of interest" description="Disordered" evidence="1">
    <location>
        <begin position="50"/>
        <end position="128"/>
    </location>
</feature>
<accession>A0AAJ0MAA7</accession>
<feature type="compositionally biased region" description="Basic and acidic residues" evidence="1">
    <location>
        <begin position="50"/>
        <end position="70"/>
    </location>
</feature>
<feature type="region of interest" description="Disordered" evidence="1">
    <location>
        <begin position="186"/>
        <end position="224"/>
    </location>
</feature>
<feature type="compositionally biased region" description="Basic and acidic residues" evidence="1">
    <location>
        <begin position="186"/>
        <end position="197"/>
    </location>
</feature>
<dbReference type="AlphaFoldDB" id="A0AAJ0MAA7"/>
<evidence type="ECO:0000256" key="1">
    <source>
        <dbReference type="SAM" id="MobiDB-lite"/>
    </source>
</evidence>
<feature type="compositionally biased region" description="Polar residues" evidence="1">
    <location>
        <begin position="77"/>
        <end position="90"/>
    </location>
</feature>
<feature type="region of interest" description="Disordered" evidence="1">
    <location>
        <begin position="254"/>
        <end position="290"/>
    </location>
</feature>
<evidence type="ECO:0000313" key="2">
    <source>
        <dbReference type="EMBL" id="KAK3345932.1"/>
    </source>
</evidence>
<comment type="caution">
    <text evidence="2">The sequence shown here is derived from an EMBL/GenBank/DDBJ whole genome shotgun (WGS) entry which is preliminary data.</text>
</comment>
<protein>
    <submittedName>
        <fullName evidence="2">Uncharacterized protein</fullName>
    </submittedName>
</protein>
<feature type="compositionally biased region" description="Basic and acidic residues" evidence="1">
    <location>
        <begin position="91"/>
        <end position="100"/>
    </location>
</feature>
<dbReference type="EMBL" id="JAUIQD010000006">
    <property type="protein sequence ID" value="KAK3345932.1"/>
    <property type="molecule type" value="Genomic_DNA"/>
</dbReference>
<organism evidence="2 3">
    <name type="scientific">Lasiosphaeria hispida</name>
    <dbReference type="NCBI Taxonomy" id="260671"/>
    <lineage>
        <taxon>Eukaryota</taxon>
        <taxon>Fungi</taxon>
        <taxon>Dikarya</taxon>
        <taxon>Ascomycota</taxon>
        <taxon>Pezizomycotina</taxon>
        <taxon>Sordariomycetes</taxon>
        <taxon>Sordariomycetidae</taxon>
        <taxon>Sordariales</taxon>
        <taxon>Lasiosphaeriaceae</taxon>
        <taxon>Lasiosphaeria</taxon>
    </lineage>
</organism>
<proteinExistence type="predicted"/>